<dbReference type="Proteomes" id="UP001500908">
    <property type="component" value="Unassembled WGS sequence"/>
</dbReference>
<feature type="transmembrane region" description="Helical" evidence="2">
    <location>
        <begin position="17"/>
        <end position="43"/>
    </location>
</feature>
<keyword evidence="2" id="KW-0472">Membrane</keyword>
<protein>
    <submittedName>
        <fullName evidence="3">TIGR02234 family membrane protein</fullName>
    </submittedName>
</protein>
<evidence type="ECO:0000256" key="1">
    <source>
        <dbReference type="SAM" id="MobiDB-lite"/>
    </source>
</evidence>
<accession>A0ABP7FND8</accession>
<reference evidence="4" key="1">
    <citation type="journal article" date="2019" name="Int. J. Syst. Evol. Microbiol.">
        <title>The Global Catalogue of Microorganisms (GCM) 10K type strain sequencing project: providing services to taxonomists for standard genome sequencing and annotation.</title>
        <authorList>
            <consortium name="The Broad Institute Genomics Platform"/>
            <consortium name="The Broad Institute Genome Sequencing Center for Infectious Disease"/>
            <person name="Wu L."/>
            <person name="Ma J."/>
        </authorList>
    </citation>
    <scope>NUCLEOTIDE SEQUENCE [LARGE SCALE GENOMIC DNA]</scope>
    <source>
        <strain evidence="4">JCM 17137</strain>
    </source>
</reference>
<feature type="transmembrane region" description="Helical" evidence="2">
    <location>
        <begin position="141"/>
        <end position="161"/>
    </location>
</feature>
<evidence type="ECO:0000313" key="3">
    <source>
        <dbReference type="EMBL" id="GAA3743515.1"/>
    </source>
</evidence>
<evidence type="ECO:0000313" key="4">
    <source>
        <dbReference type="Proteomes" id="UP001500908"/>
    </source>
</evidence>
<evidence type="ECO:0000256" key="2">
    <source>
        <dbReference type="SAM" id="Phobius"/>
    </source>
</evidence>
<keyword evidence="2" id="KW-0812">Transmembrane</keyword>
<organism evidence="3 4">
    <name type="scientific">Salinactinospora qingdaonensis</name>
    <dbReference type="NCBI Taxonomy" id="702744"/>
    <lineage>
        <taxon>Bacteria</taxon>
        <taxon>Bacillati</taxon>
        <taxon>Actinomycetota</taxon>
        <taxon>Actinomycetes</taxon>
        <taxon>Streptosporangiales</taxon>
        <taxon>Nocardiopsidaceae</taxon>
        <taxon>Salinactinospora</taxon>
    </lineage>
</organism>
<comment type="caution">
    <text evidence="3">The sequence shown here is derived from an EMBL/GenBank/DDBJ whole genome shotgun (WGS) entry which is preliminary data.</text>
</comment>
<gene>
    <name evidence="3" type="ORF">GCM10022402_24000</name>
</gene>
<name>A0ABP7FND8_9ACTN</name>
<dbReference type="RefSeq" id="WP_344970946.1">
    <property type="nucleotide sequence ID" value="NZ_BAABDD010000009.1"/>
</dbReference>
<dbReference type="Pfam" id="PF09534">
    <property type="entry name" value="Trp_oprn_chp"/>
    <property type="match status" value="1"/>
</dbReference>
<proteinExistence type="predicted"/>
<keyword evidence="4" id="KW-1185">Reference proteome</keyword>
<feature type="transmembrane region" description="Helical" evidence="2">
    <location>
        <begin position="63"/>
        <end position="86"/>
    </location>
</feature>
<sequence length="211" mass="20931">MSTAEHSGAPAPRRRRAVAYVVALVLTVVGAGGLLGATSRTWATATLAMPEPLAPAAVELHGNALGTLAPAMGWASLAAVAAIVAVGGRVRQVVGGVLAGFGTVALVAVVMATRESALVAAAQEQVTGAATLSEVTLAAGWPWTAAGGAVAVLAAGALTVLRGGDWPAMSNRYDRPSTVPEARSDDPVTLWRSLDAGTDPTAESASGPPPP</sequence>
<dbReference type="InterPro" id="IPR019051">
    <property type="entry name" value="Trp_biosyn_TM_oprn/chp"/>
</dbReference>
<dbReference type="EMBL" id="BAABDD010000009">
    <property type="protein sequence ID" value="GAA3743515.1"/>
    <property type="molecule type" value="Genomic_DNA"/>
</dbReference>
<feature type="transmembrane region" description="Helical" evidence="2">
    <location>
        <begin position="93"/>
        <end position="112"/>
    </location>
</feature>
<feature type="region of interest" description="Disordered" evidence="1">
    <location>
        <begin position="169"/>
        <end position="211"/>
    </location>
</feature>
<keyword evidence="2" id="KW-1133">Transmembrane helix</keyword>